<dbReference type="Gene3D" id="1.10.10.10">
    <property type="entry name" value="Winged helix-like DNA-binding domain superfamily/Winged helix DNA-binding domain"/>
    <property type="match status" value="1"/>
</dbReference>
<name>A0A354YYW2_9FIRM</name>
<feature type="DNA-binding region" description="OmpR/PhoB-type" evidence="2">
    <location>
        <begin position="23"/>
        <end position="94"/>
    </location>
</feature>
<reference evidence="4 5" key="1">
    <citation type="journal article" date="2018" name="Nat. Biotechnol.">
        <title>A standardized bacterial taxonomy based on genome phylogeny substantially revises the tree of life.</title>
        <authorList>
            <person name="Parks D.H."/>
            <person name="Chuvochina M."/>
            <person name="Waite D.W."/>
            <person name="Rinke C."/>
            <person name="Skarshewski A."/>
            <person name="Chaumeil P.A."/>
            <person name="Hugenholtz P."/>
        </authorList>
    </citation>
    <scope>NUCLEOTIDE SEQUENCE [LARGE SCALE GENOMIC DNA]</scope>
    <source>
        <strain evidence="4">UBA10948</strain>
    </source>
</reference>
<dbReference type="GO" id="GO:0006355">
    <property type="term" value="P:regulation of DNA-templated transcription"/>
    <property type="evidence" value="ECO:0007669"/>
    <property type="project" value="InterPro"/>
</dbReference>
<feature type="domain" description="OmpR/PhoB-type" evidence="3">
    <location>
        <begin position="23"/>
        <end position="94"/>
    </location>
</feature>
<dbReference type="AlphaFoldDB" id="A0A354YYW2"/>
<dbReference type="Proteomes" id="UP000263273">
    <property type="component" value="Unassembled WGS sequence"/>
</dbReference>
<evidence type="ECO:0000259" key="3">
    <source>
        <dbReference type="PROSITE" id="PS51755"/>
    </source>
</evidence>
<feature type="non-terminal residue" evidence="4">
    <location>
        <position position="1"/>
    </location>
</feature>
<dbReference type="PANTHER" id="PTHR48111">
    <property type="entry name" value="REGULATOR OF RPOS"/>
    <property type="match status" value="1"/>
</dbReference>
<evidence type="ECO:0000256" key="1">
    <source>
        <dbReference type="ARBA" id="ARBA00023125"/>
    </source>
</evidence>
<keyword evidence="1 2" id="KW-0238">DNA-binding</keyword>
<evidence type="ECO:0000313" key="4">
    <source>
        <dbReference type="EMBL" id="HBK54535.1"/>
    </source>
</evidence>
<evidence type="ECO:0000256" key="2">
    <source>
        <dbReference type="PROSITE-ProRule" id="PRU01091"/>
    </source>
</evidence>
<dbReference type="GO" id="GO:0005829">
    <property type="term" value="C:cytosol"/>
    <property type="evidence" value="ECO:0007669"/>
    <property type="project" value="TreeGrafter"/>
</dbReference>
<organism evidence="4 5">
    <name type="scientific">Syntrophomonas wolfei</name>
    <dbReference type="NCBI Taxonomy" id="863"/>
    <lineage>
        <taxon>Bacteria</taxon>
        <taxon>Bacillati</taxon>
        <taxon>Bacillota</taxon>
        <taxon>Clostridia</taxon>
        <taxon>Eubacteriales</taxon>
        <taxon>Syntrophomonadaceae</taxon>
        <taxon>Syntrophomonas</taxon>
    </lineage>
</organism>
<gene>
    <name evidence="4" type="ORF">DDZ44_11425</name>
</gene>
<dbReference type="CDD" id="cd00383">
    <property type="entry name" value="trans_reg_C"/>
    <property type="match status" value="1"/>
</dbReference>
<sequence>MVARVKARLRALRILKAEKAMGKIAYVFKELTVVPEKYEAFIGEEKLELTPKEFELLRLMASNQGKVFTREVLLEKVWGYEFSGDTRTVDVHIR</sequence>
<feature type="non-terminal residue" evidence="4">
    <location>
        <position position="94"/>
    </location>
</feature>
<dbReference type="Pfam" id="PF00486">
    <property type="entry name" value="Trans_reg_C"/>
    <property type="match status" value="1"/>
</dbReference>
<dbReference type="GO" id="GO:0000976">
    <property type="term" value="F:transcription cis-regulatory region binding"/>
    <property type="evidence" value="ECO:0007669"/>
    <property type="project" value="TreeGrafter"/>
</dbReference>
<dbReference type="InterPro" id="IPR036388">
    <property type="entry name" value="WH-like_DNA-bd_sf"/>
</dbReference>
<comment type="caution">
    <text evidence="4">The sequence shown here is derived from an EMBL/GenBank/DDBJ whole genome shotgun (WGS) entry which is preliminary data.</text>
</comment>
<dbReference type="PROSITE" id="PS51755">
    <property type="entry name" value="OMPR_PHOB"/>
    <property type="match status" value="1"/>
</dbReference>
<dbReference type="SUPFAM" id="SSF46894">
    <property type="entry name" value="C-terminal effector domain of the bipartite response regulators"/>
    <property type="match status" value="1"/>
</dbReference>
<dbReference type="EMBL" id="DNZF01000248">
    <property type="protein sequence ID" value="HBK54535.1"/>
    <property type="molecule type" value="Genomic_DNA"/>
</dbReference>
<dbReference type="InterPro" id="IPR016032">
    <property type="entry name" value="Sig_transdc_resp-reg_C-effctor"/>
</dbReference>
<dbReference type="InterPro" id="IPR001867">
    <property type="entry name" value="OmpR/PhoB-type_DNA-bd"/>
</dbReference>
<dbReference type="GO" id="GO:0032993">
    <property type="term" value="C:protein-DNA complex"/>
    <property type="evidence" value="ECO:0007669"/>
    <property type="project" value="TreeGrafter"/>
</dbReference>
<proteinExistence type="predicted"/>
<dbReference type="InterPro" id="IPR039420">
    <property type="entry name" value="WalR-like"/>
</dbReference>
<dbReference type="GO" id="GO:0000156">
    <property type="term" value="F:phosphorelay response regulator activity"/>
    <property type="evidence" value="ECO:0007669"/>
    <property type="project" value="TreeGrafter"/>
</dbReference>
<accession>A0A354YYW2</accession>
<evidence type="ECO:0000313" key="5">
    <source>
        <dbReference type="Proteomes" id="UP000263273"/>
    </source>
</evidence>
<protein>
    <submittedName>
        <fullName evidence="4">DNA-binding response regulator</fullName>
    </submittedName>
</protein>
<dbReference type="PANTHER" id="PTHR48111:SF73">
    <property type="entry name" value="ALKALINE PHOSPHATASE SYNTHESIS TRANSCRIPTIONAL REGULATORY PROTEIN PHOP"/>
    <property type="match status" value="1"/>
</dbReference>